<feature type="region of interest" description="Disordered" evidence="1">
    <location>
        <begin position="445"/>
        <end position="487"/>
    </location>
</feature>
<accession>A0ABQ7JM60</accession>
<evidence type="ECO:0000313" key="2">
    <source>
        <dbReference type="EMBL" id="KAG0280601.1"/>
    </source>
</evidence>
<keyword evidence="3" id="KW-1185">Reference proteome</keyword>
<feature type="region of interest" description="Disordered" evidence="1">
    <location>
        <begin position="243"/>
        <end position="273"/>
    </location>
</feature>
<dbReference type="EMBL" id="JAAAIM010001252">
    <property type="protein sequence ID" value="KAG0280601.1"/>
    <property type="molecule type" value="Genomic_DNA"/>
</dbReference>
<sequence length="1338" mass="147880">MQHEQATQTSISTAYIRHPCTTGVFQTFRNGLDVVRIEAVLHPISGTFVVLWSDIKVCFPGLTRLQNKNIYIPLLRGSDAYRVAPLGIQHLPGVILDVVYDPTTPKIVKVRCNKKHYESEPDPFKVESSVAAVPIDLPSSRPRPVHPSLPPATAVVRPHVICSSPGDGKSTPLEDTIRAIELAANTTGLFASHTLPQSPQPQIAPVTEPSEKAYPQPSLVYNAPVSEPSAKVISNPTDTALSVANSISNSDSDSDSSEEDFIPPSCQSKTPPKKIDPAVIKEFVNAANSSAAANRDLSAHLADFNNIMQKSSAPKADDIHSFRPRPDQFPRPTAPQSKDGVMLPVTSVAALGAVKENPPVPLQPSTAGLGSKVGPAFSVQGTMLNISADFGGNGGSNGGSNSFTKNSAQAQKRKGRPLRRSKESQNSQQDLATLQLMSTLGTQPLALPDRTFRDKSAVKSSISSSSSSSSSSNTIPSPVSTPGASNNTAFTIHDIATRRAKDIITARYEWLDSPCSRLFVILPRKDNIGSVSEVRAMSWQDFDIHFLCDCMDIPGAGIDVNGLFKDSEKDGTGALIPKSVISEGGVEIEPIRYTGHSYIPHLDLDESDDLSLQEECLALGPYLLAVLEMLEYGIVIDGKTKVRALRNLEERKKVMYSIAFLVGHGFEASHQLYAKGLSSLDDIKPTPPLKPSQLSDFYRNKISVKEPLGTQIPFRTPEGDVRWVCTTHWNQLTVWDLISRAFDFSKNPDSVHSAFHMNLGAFVVTLKTRERARELYELAGLMKSTVVISFFLDWQLTTEDVRELETVPSRMHASCVKIQVRESEDCFDVSVLHSGFGHSYFKVVLEAIKNKEVEAFLIEKRVAANAADPVDDLQLFKSPVCLDPVLARFCREQGSGKIQLGLLVKNLDGAVSMVRKGLHGFHSLSKLTLESPQLDHLNIDFNTDDVAEDEVEDTDYNEQSDVEYFNKRSSDTITMRTYRSAGTSLLCSSALKDINIRISFPEDGPRIREMIKNNHRLSQIELSIDTKDDPCQVFEYFKALMVNHPSLELFELCKDWGQNHKSTFVWHGVSDRTKMSLDIQSRAEDKIGPLIQKFGSCLFQLYIHSINEQDSAILEKVTGSRTRRGLKLMAIALVDACSLEEQVLDDLAKVVMRLNLEQFSIMGPVSARNAGRLADFIKVVAAKITEINMEGEHVKGIMIELGKRLERMSRMERLVELKLSGPFDATTQDLTWMQTLFKKAIPLSTIELQRVNLSHQGWMTLAQEIDFGHLKYFRISPEVSLKPEAIAAFANKVPENSELENFHLDTDGMKEAHCLSYKAVLMPKLRNKTAIVSIGRYF</sequence>
<feature type="region of interest" description="Disordered" evidence="1">
    <location>
        <begin position="191"/>
        <end position="214"/>
    </location>
</feature>
<feature type="region of interest" description="Disordered" evidence="1">
    <location>
        <begin position="395"/>
        <end position="429"/>
    </location>
</feature>
<organism evidence="2 3">
    <name type="scientific">Linnemannia gamsii</name>
    <dbReference type="NCBI Taxonomy" id="64522"/>
    <lineage>
        <taxon>Eukaryota</taxon>
        <taxon>Fungi</taxon>
        <taxon>Fungi incertae sedis</taxon>
        <taxon>Mucoromycota</taxon>
        <taxon>Mortierellomycotina</taxon>
        <taxon>Mortierellomycetes</taxon>
        <taxon>Mortierellales</taxon>
        <taxon>Mortierellaceae</taxon>
        <taxon>Linnemannia</taxon>
    </lineage>
</organism>
<comment type="caution">
    <text evidence="2">The sequence shown here is derived from an EMBL/GenBank/DDBJ whole genome shotgun (WGS) entry which is preliminary data.</text>
</comment>
<name>A0ABQ7JM60_9FUNG</name>
<proteinExistence type="predicted"/>
<feature type="region of interest" description="Disordered" evidence="1">
    <location>
        <begin position="312"/>
        <end position="339"/>
    </location>
</feature>
<feature type="compositionally biased region" description="Polar residues" evidence="1">
    <location>
        <begin position="191"/>
        <end position="201"/>
    </location>
</feature>
<feature type="compositionally biased region" description="Acidic residues" evidence="1">
    <location>
        <begin position="252"/>
        <end position="261"/>
    </location>
</feature>
<evidence type="ECO:0000256" key="1">
    <source>
        <dbReference type="SAM" id="MobiDB-lite"/>
    </source>
</evidence>
<feature type="compositionally biased region" description="Low complexity" evidence="1">
    <location>
        <begin position="458"/>
        <end position="481"/>
    </location>
</feature>
<gene>
    <name evidence="2" type="ORF">BGZ96_001509</name>
</gene>
<protein>
    <submittedName>
        <fullName evidence="2">Uncharacterized protein</fullName>
    </submittedName>
</protein>
<feature type="compositionally biased region" description="Basic and acidic residues" evidence="1">
    <location>
        <begin position="315"/>
        <end position="328"/>
    </location>
</feature>
<evidence type="ECO:0000313" key="3">
    <source>
        <dbReference type="Proteomes" id="UP001194696"/>
    </source>
</evidence>
<dbReference type="Proteomes" id="UP001194696">
    <property type="component" value="Unassembled WGS sequence"/>
</dbReference>
<reference evidence="2 3" key="1">
    <citation type="journal article" date="2020" name="Fungal Divers.">
        <title>Resolving the Mortierellaceae phylogeny through synthesis of multi-gene phylogenetics and phylogenomics.</title>
        <authorList>
            <person name="Vandepol N."/>
            <person name="Liber J."/>
            <person name="Desiro A."/>
            <person name="Na H."/>
            <person name="Kennedy M."/>
            <person name="Barry K."/>
            <person name="Grigoriev I.V."/>
            <person name="Miller A.N."/>
            <person name="O'Donnell K."/>
            <person name="Stajich J.E."/>
            <person name="Bonito G."/>
        </authorList>
    </citation>
    <scope>NUCLEOTIDE SEQUENCE [LARGE SCALE GENOMIC DNA]</scope>
    <source>
        <strain evidence="2 3">AD045</strain>
    </source>
</reference>